<dbReference type="EMBL" id="MFJV01000001">
    <property type="protein sequence ID" value="OGG24637.1"/>
    <property type="molecule type" value="Genomic_DNA"/>
</dbReference>
<dbReference type="AlphaFoldDB" id="A0A1F6AK53"/>
<dbReference type="STRING" id="1798392.A3A79_05675"/>
<gene>
    <name evidence="1" type="ORF">A3A79_05675</name>
</gene>
<proteinExistence type="predicted"/>
<evidence type="ECO:0000313" key="2">
    <source>
        <dbReference type="Proteomes" id="UP000178759"/>
    </source>
</evidence>
<comment type="caution">
    <text evidence="1">The sequence shown here is derived from an EMBL/GenBank/DDBJ whole genome shotgun (WGS) entry which is preliminary data.</text>
</comment>
<name>A0A1F6AK53_9BACT</name>
<dbReference type="Proteomes" id="UP000178759">
    <property type="component" value="Unassembled WGS sequence"/>
</dbReference>
<organism evidence="1 2">
    <name type="scientific">Candidatus Gottesmanbacteria bacterium RIFCSPLOWO2_01_FULL_43_11b</name>
    <dbReference type="NCBI Taxonomy" id="1798392"/>
    <lineage>
        <taxon>Bacteria</taxon>
        <taxon>Candidatus Gottesmaniibacteriota</taxon>
    </lineage>
</organism>
<evidence type="ECO:0000313" key="1">
    <source>
        <dbReference type="EMBL" id="OGG24637.1"/>
    </source>
</evidence>
<reference evidence="1 2" key="1">
    <citation type="journal article" date="2016" name="Nat. Commun.">
        <title>Thousands of microbial genomes shed light on interconnected biogeochemical processes in an aquifer system.</title>
        <authorList>
            <person name="Anantharaman K."/>
            <person name="Brown C.T."/>
            <person name="Hug L.A."/>
            <person name="Sharon I."/>
            <person name="Castelle C.J."/>
            <person name="Probst A.J."/>
            <person name="Thomas B.C."/>
            <person name="Singh A."/>
            <person name="Wilkins M.J."/>
            <person name="Karaoz U."/>
            <person name="Brodie E.L."/>
            <person name="Williams K.H."/>
            <person name="Hubbard S.S."/>
            <person name="Banfield J.F."/>
        </authorList>
    </citation>
    <scope>NUCLEOTIDE SEQUENCE [LARGE SCALE GENOMIC DNA]</scope>
</reference>
<accession>A0A1F6AK53</accession>
<protein>
    <submittedName>
        <fullName evidence="1">Uncharacterized protein</fullName>
    </submittedName>
</protein>
<sequence>MRATPLELGKSPYLHDFSSLITRDYLTLQGKLGGYIRNTMEQLADSRARHVERHNYGPFQGSYFFKGDVAQEGPSDVWLTAARIKGLLGSEPIGRLQMAFQRVGKEIQAGFSYENFTDSLPPEQQAHNAFGAILPFAVALCHEVADRERVVVVHAVRWPREKRHWSELLETVGYTLEAGGTAYVRKYIPSKEPHPQGSHVEFVKGQYS</sequence>